<dbReference type="OrthoDB" id="10017160at2759"/>
<dbReference type="GO" id="GO:0003676">
    <property type="term" value="F:nucleic acid binding"/>
    <property type="evidence" value="ECO:0007669"/>
    <property type="project" value="InterPro"/>
</dbReference>
<dbReference type="Gene3D" id="3.30.420.10">
    <property type="entry name" value="Ribonuclease H-like superfamily/Ribonuclease H"/>
    <property type="match status" value="1"/>
</dbReference>
<evidence type="ECO:0000313" key="3">
    <source>
        <dbReference type="Proteomes" id="UP000625711"/>
    </source>
</evidence>
<dbReference type="InterPro" id="IPR052709">
    <property type="entry name" value="Transposase-MT_Hybrid"/>
</dbReference>
<gene>
    <name evidence="2" type="ORF">GWI33_011952</name>
</gene>
<dbReference type="PANTHER" id="PTHR46060:SF1">
    <property type="entry name" value="MARINER MOS1 TRANSPOSASE-LIKE PROTEIN"/>
    <property type="match status" value="1"/>
</dbReference>
<protein>
    <recommendedName>
        <fullName evidence="4">Transposase</fullName>
    </recommendedName>
</protein>
<feature type="compositionally biased region" description="Polar residues" evidence="1">
    <location>
        <begin position="26"/>
        <end position="36"/>
    </location>
</feature>
<proteinExistence type="predicted"/>
<organism evidence="2 3">
    <name type="scientific">Rhynchophorus ferrugineus</name>
    <name type="common">Red palm weevil</name>
    <name type="synonym">Curculio ferrugineus</name>
    <dbReference type="NCBI Taxonomy" id="354439"/>
    <lineage>
        <taxon>Eukaryota</taxon>
        <taxon>Metazoa</taxon>
        <taxon>Ecdysozoa</taxon>
        <taxon>Arthropoda</taxon>
        <taxon>Hexapoda</taxon>
        <taxon>Insecta</taxon>
        <taxon>Pterygota</taxon>
        <taxon>Neoptera</taxon>
        <taxon>Endopterygota</taxon>
        <taxon>Coleoptera</taxon>
        <taxon>Polyphaga</taxon>
        <taxon>Cucujiformia</taxon>
        <taxon>Curculionidae</taxon>
        <taxon>Dryophthorinae</taxon>
        <taxon>Rhynchophorus</taxon>
    </lineage>
</organism>
<reference evidence="2" key="1">
    <citation type="submission" date="2020-08" db="EMBL/GenBank/DDBJ databases">
        <title>Genome sequencing and assembly of the red palm weevil Rhynchophorus ferrugineus.</title>
        <authorList>
            <person name="Dias G.B."/>
            <person name="Bergman C.M."/>
            <person name="Manee M."/>
        </authorList>
    </citation>
    <scope>NUCLEOTIDE SEQUENCE</scope>
    <source>
        <strain evidence="2">AA-2017</strain>
        <tissue evidence="2">Whole larva</tissue>
    </source>
</reference>
<evidence type="ECO:0000313" key="2">
    <source>
        <dbReference type="EMBL" id="KAF7285101.1"/>
    </source>
</evidence>
<dbReference type="InterPro" id="IPR001888">
    <property type="entry name" value="Transposase_1"/>
</dbReference>
<evidence type="ECO:0000256" key="1">
    <source>
        <dbReference type="SAM" id="MobiDB-lite"/>
    </source>
</evidence>
<evidence type="ECO:0008006" key="4">
    <source>
        <dbReference type="Google" id="ProtNLM"/>
    </source>
</evidence>
<dbReference type="PANTHER" id="PTHR46060">
    <property type="entry name" value="MARINER MOS1 TRANSPOSASE-LIKE PROTEIN"/>
    <property type="match status" value="1"/>
</dbReference>
<dbReference type="EMBL" id="JAACXV010000061">
    <property type="protein sequence ID" value="KAF7285101.1"/>
    <property type="molecule type" value="Genomic_DNA"/>
</dbReference>
<feature type="region of interest" description="Disordered" evidence="1">
    <location>
        <begin position="21"/>
        <end position="52"/>
    </location>
</feature>
<dbReference type="AlphaFoldDB" id="A0A834MIZ1"/>
<name>A0A834MIZ1_RHYFE</name>
<keyword evidence="3" id="KW-1185">Reference proteome</keyword>
<dbReference type="InterPro" id="IPR036397">
    <property type="entry name" value="RNaseH_sf"/>
</dbReference>
<dbReference type="Pfam" id="PF01359">
    <property type="entry name" value="Transposase_1"/>
    <property type="match status" value="1"/>
</dbReference>
<accession>A0A834MIZ1</accession>
<sequence length="118" mass="13967">MIKRNKPESLYRYMTTDETWPHHFTSKSNRQSSEWTAQDEPAPKHGKTQQSTGKVMASVFWDAHGIIFNDYLEKGRIINSNYYIALLYRLKDEIAEKRPHLKKRKCCFTKIMHCVTSQ</sequence>
<comment type="caution">
    <text evidence="2">The sequence shown here is derived from an EMBL/GenBank/DDBJ whole genome shotgun (WGS) entry which is preliminary data.</text>
</comment>
<dbReference type="Proteomes" id="UP000625711">
    <property type="component" value="Unassembled WGS sequence"/>
</dbReference>